<evidence type="ECO:0000313" key="3">
    <source>
        <dbReference type="Proteomes" id="UP000326169"/>
    </source>
</evidence>
<organism evidence="2 3">
    <name type="scientific">Limnospira platensis NIES-46</name>
    <dbReference type="NCBI Taxonomy" id="1236695"/>
    <lineage>
        <taxon>Bacteria</taxon>
        <taxon>Bacillati</taxon>
        <taxon>Cyanobacteriota</taxon>
        <taxon>Cyanophyceae</taxon>
        <taxon>Oscillatoriophycideae</taxon>
        <taxon>Oscillatoriales</taxon>
        <taxon>Sirenicapillariaceae</taxon>
        <taxon>Limnospira</taxon>
    </lineage>
</organism>
<comment type="caution">
    <text evidence="2">The sequence shown here is derived from an EMBL/GenBank/DDBJ whole genome shotgun (WGS) entry which is preliminary data.</text>
</comment>
<evidence type="ECO:0000313" key="2">
    <source>
        <dbReference type="EMBL" id="GCE95793.1"/>
    </source>
</evidence>
<dbReference type="Pfam" id="PF13304">
    <property type="entry name" value="AAA_21"/>
    <property type="match status" value="1"/>
</dbReference>
<dbReference type="InterPro" id="IPR027417">
    <property type="entry name" value="P-loop_NTPase"/>
</dbReference>
<dbReference type="RefSeq" id="WP_006618100.1">
    <property type="nucleotide sequence ID" value="NZ_BIMW01000148.1"/>
</dbReference>
<dbReference type="InterPro" id="IPR003959">
    <property type="entry name" value="ATPase_AAA_core"/>
</dbReference>
<reference evidence="2 3" key="1">
    <citation type="journal article" date="2019" name="J Genomics">
        <title>The Draft Genome of a Hydrogen-producing Cyanobacterium, Arthrospira platensis NIES-46.</title>
        <authorList>
            <person name="Suzuki S."/>
            <person name="Yamaguchi H."/>
            <person name="Kawachi M."/>
        </authorList>
    </citation>
    <scope>NUCLEOTIDE SEQUENCE [LARGE SCALE GENOMIC DNA]</scope>
    <source>
        <strain evidence="2 3">NIES-46</strain>
    </source>
</reference>
<dbReference type="Gene3D" id="3.40.50.300">
    <property type="entry name" value="P-loop containing nucleotide triphosphate hydrolases"/>
    <property type="match status" value="1"/>
</dbReference>
<proteinExistence type="predicted"/>
<dbReference type="PANTHER" id="PTHR43581:SF4">
    <property type="entry name" value="ATP_GTP PHOSPHATASE"/>
    <property type="match status" value="1"/>
</dbReference>
<name>A0A5M3T7X6_LIMPL</name>
<evidence type="ECO:0000259" key="1">
    <source>
        <dbReference type="Pfam" id="PF13304"/>
    </source>
</evidence>
<dbReference type="EMBL" id="BIMW01000148">
    <property type="protein sequence ID" value="GCE95793.1"/>
    <property type="molecule type" value="Genomic_DNA"/>
</dbReference>
<dbReference type="SUPFAM" id="SSF52540">
    <property type="entry name" value="P-loop containing nucleoside triphosphate hydrolases"/>
    <property type="match status" value="1"/>
</dbReference>
<dbReference type="InterPro" id="IPR051396">
    <property type="entry name" value="Bact_Antivir_Def_Nuclease"/>
</dbReference>
<dbReference type="Proteomes" id="UP000326169">
    <property type="component" value="Unassembled WGS sequence"/>
</dbReference>
<gene>
    <name evidence="2" type="ORF">NIES46_38590</name>
</gene>
<dbReference type="GeneID" id="301684635"/>
<dbReference type="PANTHER" id="PTHR43581">
    <property type="entry name" value="ATP/GTP PHOSPHATASE"/>
    <property type="match status" value="1"/>
</dbReference>
<sequence length="378" mass="43542">MKINQLEYYDEEYQWRLAPIDLLENCNLLVGVSGAGKTRILKSIYSLKAIANGASLNGVSWSVSFSTKDNHQYLWTGKFQTKENLTPIDSDSEKEESVRILEETLQLNENIIVERTPEQIIFQGVKTPKLSPFESVIELLKEEDIIIPIKEELDKIIFTDSERDFDKIWRLPVSVFKKHENASLSFLKESDLPIFIKLAILYRILPEEFAKIKKTFISIFNNVEDIQVETLKDEDIPMALSRLLQEATIVSIKEKGVEKWIDNISSGMFKTLMYISELYLSPNDGVILIDEFENSLGVNCIDRVTELILTDRQSQFILTSHHPYIINNISPAYWKIVTRKGGLVTVKSAKDFHITESRQKAFIDLINVLQDEQEDEED</sequence>
<feature type="domain" description="ATPase AAA-type core" evidence="1">
    <location>
        <begin position="27"/>
        <end position="327"/>
    </location>
</feature>
<protein>
    <recommendedName>
        <fullName evidence="1">ATPase AAA-type core domain-containing protein</fullName>
    </recommendedName>
</protein>
<accession>A0A5M3T7X6</accession>
<keyword evidence="3" id="KW-1185">Reference proteome</keyword>